<evidence type="ECO:0000256" key="5">
    <source>
        <dbReference type="ARBA" id="ARBA00022989"/>
    </source>
</evidence>
<dbReference type="Proteomes" id="UP000295764">
    <property type="component" value="Unassembled WGS sequence"/>
</dbReference>
<dbReference type="GO" id="GO:0005886">
    <property type="term" value="C:plasma membrane"/>
    <property type="evidence" value="ECO:0007669"/>
    <property type="project" value="UniProtKB-SubCell"/>
</dbReference>
<dbReference type="Pfam" id="PF07690">
    <property type="entry name" value="MFS_1"/>
    <property type="match status" value="1"/>
</dbReference>
<dbReference type="PANTHER" id="PTHR23517:SF2">
    <property type="entry name" value="MULTIDRUG RESISTANCE PROTEIN MDTH"/>
    <property type="match status" value="1"/>
</dbReference>
<evidence type="ECO:0000313" key="9">
    <source>
        <dbReference type="Proteomes" id="UP000295764"/>
    </source>
</evidence>
<evidence type="ECO:0000256" key="6">
    <source>
        <dbReference type="ARBA" id="ARBA00023136"/>
    </source>
</evidence>
<keyword evidence="6 7" id="KW-0472">Membrane</keyword>
<gene>
    <name evidence="8" type="ORF">EDF64_107183</name>
</gene>
<feature type="transmembrane region" description="Helical" evidence="7">
    <location>
        <begin position="228"/>
        <end position="252"/>
    </location>
</feature>
<feature type="transmembrane region" description="Helical" evidence="7">
    <location>
        <begin position="291"/>
        <end position="311"/>
    </location>
</feature>
<reference evidence="8 9" key="1">
    <citation type="submission" date="2019-03" db="EMBL/GenBank/DDBJ databases">
        <title>Genomic analyses of the natural microbiome of Caenorhabditis elegans.</title>
        <authorList>
            <person name="Samuel B."/>
        </authorList>
    </citation>
    <scope>NUCLEOTIDE SEQUENCE [LARGE SCALE GENOMIC DNA]</scope>
    <source>
        <strain evidence="8 9">JUb65</strain>
    </source>
</reference>
<feature type="transmembrane region" description="Helical" evidence="7">
    <location>
        <begin position="384"/>
        <end position="401"/>
    </location>
</feature>
<feature type="transmembrane region" description="Helical" evidence="7">
    <location>
        <begin position="264"/>
        <end position="284"/>
    </location>
</feature>
<protein>
    <submittedName>
        <fullName evidence="8">MFS transporter</fullName>
    </submittedName>
</protein>
<keyword evidence="2" id="KW-0813">Transport</keyword>
<evidence type="ECO:0000313" key="8">
    <source>
        <dbReference type="EMBL" id="TDN43755.1"/>
    </source>
</evidence>
<sequence length="422" mass="44080">MFSIRARFRASFSTLTEHRFVTFAVLVDTIGAGLTLPLTIVYFTLTTDLSLAVIGLLSTVASLLALPVGLLGGVLTDRFGARASMITNNLLSAAGFALYLVAHDPVVVFAAIFLANASERLYWTSWTAYVHDLSDGRPFERWFAFLEATKAAALGAGAVVAAITLAGGGHDGLRWLVLANVVTSVAAAVVFATQRTGGARAVEPAARGLDDVRTGSLREFAADRSMRLITLGQFLIGPAMVLPNVALSVLFVERWHMPAAVAPVQFAVATGLAACLQTSVTRWVAGFDRGVLVAVGAALTGLTAVPLIVLPPLEGTAAWSFVALVAVVLAVADMVALPAANAVMAEAPHPRIRGRAIGVFQTASSVGMALFPLTLGLLDTDVPWVLWVVTALVFAGAAWAWRAAVAGLPQRVRTATPADADA</sequence>
<keyword evidence="4 7" id="KW-0812">Transmembrane</keyword>
<dbReference type="OrthoDB" id="5379144at2"/>
<dbReference type="PANTHER" id="PTHR23517">
    <property type="entry name" value="RESISTANCE PROTEIN MDTM, PUTATIVE-RELATED-RELATED"/>
    <property type="match status" value="1"/>
</dbReference>
<dbReference type="Gene3D" id="1.20.1250.20">
    <property type="entry name" value="MFS general substrate transporter like domains"/>
    <property type="match status" value="1"/>
</dbReference>
<name>A0A4R6DGD2_9MICO</name>
<dbReference type="RefSeq" id="WP_133520174.1">
    <property type="nucleotide sequence ID" value="NZ_SNVW01000007.1"/>
</dbReference>
<accession>A0A4R6DGD2</accession>
<comment type="subcellular location">
    <subcellularLocation>
        <location evidence="1">Cell membrane</location>
        <topology evidence="1">Multi-pass membrane protein</topology>
    </subcellularLocation>
</comment>
<feature type="transmembrane region" description="Helical" evidence="7">
    <location>
        <begin position="356"/>
        <end position="378"/>
    </location>
</feature>
<evidence type="ECO:0000256" key="3">
    <source>
        <dbReference type="ARBA" id="ARBA00022475"/>
    </source>
</evidence>
<feature type="transmembrane region" description="Helical" evidence="7">
    <location>
        <begin position="20"/>
        <end position="43"/>
    </location>
</feature>
<evidence type="ECO:0000256" key="7">
    <source>
        <dbReference type="SAM" id="Phobius"/>
    </source>
</evidence>
<dbReference type="SUPFAM" id="SSF103473">
    <property type="entry name" value="MFS general substrate transporter"/>
    <property type="match status" value="1"/>
</dbReference>
<keyword evidence="5 7" id="KW-1133">Transmembrane helix</keyword>
<evidence type="ECO:0000256" key="4">
    <source>
        <dbReference type="ARBA" id="ARBA00022692"/>
    </source>
</evidence>
<comment type="caution">
    <text evidence="8">The sequence shown here is derived from an EMBL/GenBank/DDBJ whole genome shotgun (WGS) entry which is preliminary data.</text>
</comment>
<dbReference type="EMBL" id="SNVW01000007">
    <property type="protein sequence ID" value="TDN43755.1"/>
    <property type="molecule type" value="Genomic_DNA"/>
</dbReference>
<dbReference type="AlphaFoldDB" id="A0A4R6DGD2"/>
<evidence type="ECO:0000256" key="2">
    <source>
        <dbReference type="ARBA" id="ARBA00022448"/>
    </source>
</evidence>
<feature type="transmembrane region" description="Helical" evidence="7">
    <location>
        <begin position="49"/>
        <end position="71"/>
    </location>
</feature>
<dbReference type="GO" id="GO:0022857">
    <property type="term" value="F:transmembrane transporter activity"/>
    <property type="evidence" value="ECO:0007669"/>
    <property type="project" value="InterPro"/>
</dbReference>
<proteinExistence type="predicted"/>
<dbReference type="InterPro" id="IPR050171">
    <property type="entry name" value="MFS_Transporters"/>
</dbReference>
<feature type="transmembrane region" description="Helical" evidence="7">
    <location>
        <begin position="172"/>
        <end position="192"/>
    </location>
</feature>
<keyword evidence="3" id="KW-1003">Cell membrane</keyword>
<dbReference type="InterPro" id="IPR036259">
    <property type="entry name" value="MFS_trans_sf"/>
</dbReference>
<feature type="transmembrane region" description="Helical" evidence="7">
    <location>
        <begin position="317"/>
        <end position="344"/>
    </location>
</feature>
<organism evidence="8 9">
    <name type="scientific">Curtobacterium flaccumfaciens</name>
    <dbReference type="NCBI Taxonomy" id="2035"/>
    <lineage>
        <taxon>Bacteria</taxon>
        <taxon>Bacillati</taxon>
        <taxon>Actinomycetota</taxon>
        <taxon>Actinomycetes</taxon>
        <taxon>Micrococcales</taxon>
        <taxon>Microbacteriaceae</taxon>
        <taxon>Curtobacterium</taxon>
    </lineage>
</organism>
<evidence type="ECO:0000256" key="1">
    <source>
        <dbReference type="ARBA" id="ARBA00004651"/>
    </source>
</evidence>
<dbReference type="InterPro" id="IPR011701">
    <property type="entry name" value="MFS"/>
</dbReference>